<name>A0AAD4YEW7_OVIAM</name>
<evidence type="ECO:0000313" key="1">
    <source>
        <dbReference type="EMBL" id="KAI4548380.1"/>
    </source>
</evidence>
<dbReference type="AlphaFoldDB" id="A0AAD4YEW7"/>
<organism evidence="1 2">
    <name type="scientific">Ovis ammon polii</name>
    <dbReference type="NCBI Taxonomy" id="230172"/>
    <lineage>
        <taxon>Eukaryota</taxon>
        <taxon>Metazoa</taxon>
        <taxon>Chordata</taxon>
        <taxon>Craniata</taxon>
        <taxon>Vertebrata</taxon>
        <taxon>Euteleostomi</taxon>
        <taxon>Mammalia</taxon>
        <taxon>Eutheria</taxon>
        <taxon>Laurasiatheria</taxon>
        <taxon>Artiodactyla</taxon>
        <taxon>Ruminantia</taxon>
        <taxon>Pecora</taxon>
        <taxon>Bovidae</taxon>
        <taxon>Caprinae</taxon>
        <taxon>Ovis</taxon>
    </lineage>
</organism>
<dbReference type="EMBL" id="JAKZEL010000001">
    <property type="protein sequence ID" value="KAI4548380.1"/>
    <property type="molecule type" value="Genomic_DNA"/>
</dbReference>
<accession>A0AAD4YEW7</accession>
<proteinExistence type="predicted"/>
<dbReference type="Proteomes" id="UP001214576">
    <property type="component" value="Unassembled WGS sequence"/>
</dbReference>
<keyword evidence="2" id="KW-1185">Reference proteome</keyword>
<reference evidence="1" key="1">
    <citation type="submission" date="2022-03" db="EMBL/GenBank/DDBJ databases">
        <title>Genomic analyses of argali, domestic sheep and their hybrids provide insights into chromosomal evolution, heterosis and genetic basis of agronomic traits.</title>
        <authorList>
            <person name="Li M."/>
        </authorList>
    </citation>
    <scope>NUCLEOTIDE SEQUENCE</scope>
    <source>
        <strain evidence="1">CAU-MHL-2022a</strain>
        <tissue evidence="1">Skin</tissue>
    </source>
</reference>
<gene>
    <name evidence="1" type="ORF">MG293_000710</name>
</gene>
<comment type="caution">
    <text evidence="1">The sequence shown here is derived from an EMBL/GenBank/DDBJ whole genome shotgun (WGS) entry which is preliminary data.</text>
</comment>
<sequence>YLGLLGISVVFYEFTGNKIKTKIAIQDKSGLYAIWAMVELVEGRVKKSKRNIRRLDEFCCDSWGLLDTTSTQCYLKNKPYQNDDINMLLLIDGEGNGNPLQYSCLENPVDGGAWRAAVHGIEQSDTTEAT</sequence>
<feature type="non-terminal residue" evidence="1">
    <location>
        <position position="1"/>
    </location>
</feature>
<evidence type="ECO:0000313" key="2">
    <source>
        <dbReference type="Proteomes" id="UP001214576"/>
    </source>
</evidence>
<protein>
    <submittedName>
        <fullName evidence="1">Uncharacterized protein</fullName>
    </submittedName>
</protein>